<evidence type="ECO:0000256" key="2">
    <source>
        <dbReference type="ARBA" id="ARBA00022801"/>
    </source>
</evidence>
<sequence>DDEELCIGEEIGLELLQAIKQSKISIPIFSEGYAASKWCLMKLVQMVECKEKWGQKIIPIFYGIEPWVVRKQTATYAQGTGNGPLQEAAMPTWPSPKFAVLRYRIMQGNKNINRPFKFEGTVRFGSCSLL</sequence>
<dbReference type="InParanoid" id="A0A059AEQ5"/>
<evidence type="ECO:0000313" key="6">
    <source>
        <dbReference type="EMBL" id="KCW51865.1"/>
    </source>
</evidence>
<feature type="domain" description="TIR" evidence="5">
    <location>
        <begin position="1"/>
        <end position="106"/>
    </location>
</feature>
<organism evidence="6">
    <name type="scientific">Eucalyptus grandis</name>
    <name type="common">Flooded gum</name>
    <dbReference type="NCBI Taxonomy" id="71139"/>
    <lineage>
        <taxon>Eukaryota</taxon>
        <taxon>Viridiplantae</taxon>
        <taxon>Streptophyta</taxon>
        <taxon>Embryophyta</taxon>
        <taxon>Tracheophyta</taxon>
        <taxon>Spermatophyta</taxon>
        <taxon>Magnoliopsida</taxon>
        <taxon>eudicotyledons</taxon>
        <taxon>Gunneridae</taxon>
        <taxon>Pentapetalae</taxon>
        <taxon>rosids</taxon>
        <taxon>malvids</taxon>
        <taxon>Myrtales</taxon>
        <taxon>Myrtaceae</taxon>
        <taxon>Myrtoideae</taxon>
        <taxon>Eucalypteae</taxon>
        <taxon>Eucalyptus</taxon>
    </lineage>
</organism>
<evidence type="ECO:0000256" key="4">
    <source>
        <dbReference type="ARBA" id="ARBA00047304"/>
    </source>
</evidence>
<keyword evidence="3" id="KW-0520">NAD</keyword>
<dbReference type="Gramene" id="KCW51865">
    <property type="protein sequence ID" value="KCW51865"/>
    <property type="gene ID" value="EUGRSUZ_J01323"/>
</dbReference>
<protein>
    <recommendedName>
        <fullName evidence="1">ADP-ribosyl cyclase/cyclic ADP-ribose hydrolase</fullName>
        <ecNumber evidence="1">3.2.2.6</ecNumber>
    </recommendedName>
</protein>
<comment type="catalytic activity">
    <reaction evidence="4">
        <text>NAD(+) + H2O = ADP-D-ribose + nicotinamide + H(+)</text>
        <dbReference type="Rhea" id="RHEA:16301"/>
        <dbReference type="ChEBI" id="CHEBI:15377"/>
        <dbReference type="ChEBI" id="CHEBI:15378"/>
        <dbReference type="ChEBI" id="CHEBI:17154"/>
        <dbReference type="ChEBI" id="CHEBI:57540"/>
        <dbReference type="ChEBI" id="CHEBI:57967"/>
        <dbReference type="EC" id="3.2.2.6"/>
    </reaction>
    <physiologicalReaction direction="left-to-right" evidence="4">
        <dbReference type="Rhea" id="RHEA:16302"/>
    </physiologicalReaction>
</comment>
<dbReference type="Pfam" id="PF01582">
    <property type="entry name" value="TIR"/>
    <property type="match status" value="1"/>
</dbReference>
<feature type="non-terminal residue" evidence="6">
    <location>
        <position position="1"/>
    </location>
</feature>
<dbReference type="GO" id="GO:0061809">
    <property type="term" value="F:NAD+ nucleosidase activity, cyclic ADP-ribose generating"/>
    <property type="evidence" value="ECO:0007669"/>
    <property type="project" value="UniProtKB-EC"/>
</dbReference>
<dbReference type="GO" id="GO:0007165">
    <property type="term" value="P:signal transduction"/>
    <property type="evidence" value="ECO:0000318"/>
    <property type="project" value="GO_Central"/>
</dbReference>
<dbReference type="InterPro" id="IPR035897">
    <property type="entry name" value="Toll_tir_struct_dom_sf"/>
</dbReference>
<proteinExistence type="predicted"/>
<accession>A0A059AEQ5</accession>
<name>A0A059AEQ5_EUCGR</name>
<dbReference type="GO" id="GO:0005634">
    <property type="term" value="C:nucleus"/>
    <property type="evidence" value="ECO:0000318"/>
    <property type="project" value="GO_Central"/>
</dbReference>
<dbReference type="SUPFAM" id="SSF52200">
    <property type="entry name" value="Toll/Interleukin receptor TIR domain"/>
    <property type="match status" value="1"/>
</dbReference>
<dbReference type="Gene3D" id="3.40.50.10140">
    <property type="entry name" value="Toll/interleukin-1 receptor homology (TIR) domain"/>
    <property type="match status" value="1"/>
</dbReference>
<evidence type="ECO:0000256" key="1">
    <source>
        <dbReference type="ARBA" id="ARBA00011982"/>
    </source>
</evidence>
<dbReference type="EC" id="3.2.2.6" evidence="1"/>
<dbReference type="AlphaFoldDB" id="A0A059AEQ5"/>
<evidence type="ECO:0000256" key="3">
    <source>
        <dbReference type="ARBA" id="ARBA00023027"/>
    </source>
</evidence>
<gene>
    <name evidence="6" type="ORF">EUGRSUZ_J01323</name>
</gene>
<dbReference type="PANTHER" id="PTHR32009:SF39">
    <property type="entry name" value="TIR DOMAIN-CONTAINING PROTEIN"/>
    <property type="match status" value="1"/>
</dbReference>
<dbReference type="PROSITE" id="PS50104">
    <property type="entry name" value="TIR"/>
    <property type="match status" value="1"/>
</dbReference>
<reference evidence="6" key="1">
    <citation type="submission" date="2013-07" db="EMBL/GenBank/DDBJ databases">
        <title>The genome of Eucalyptus grandis.</title>
        <authorList>
            <person name="Schmutz J."/>
            <person name="Hayes R."/>
            <person name="Myburg A."/>
            <person name="Tuskan G."/>
            <person name="Grattapaglia D."/>
            <person name="Rokhsar D.S."/>
        </authorList>
    </citation>
    <scope>NUCLEOTIDE SEQUENCE</scope>
    <source>
        <tissue evidence="6">Leaf extractions</tissue>
    </source>
</reference>
<dbReference type="EMBL" id="KK198762">
    <property type="protein sequence ID" value="KCW51865.1"/>
    <property type="molecule type" value="Genomic_DNA"/>
</dbReference>
<dbReference type="InterPro" id="IPR000157">
    <property type="entry name" value="TIR_dom"/>
</dbReference>
<keyword evidence="2" id="KW-0378">Hydrolase</keyword>
<dbReference type="PANTHER" id="PTHR32009">
    <property type="entry name" value="TMV RESISTANCE PROTEIN N-LIKE"/>
    <property type="match status" value="1"/>
</dbReference>
<evidence type="ECO:0000259" key="5">
    <source>
        <dbReference type="PROSITE" id="PS50104"/>
    </source>
</evidence>